<feature type="transmembrane region" description="Helical" evidence="14">
    <location>
        <begin position="20"/>
        <end position="38"/>
    </location>
</feature>
<evidence type="ECO:0000259" key="16">
    <source>
        <dbReference type="PROSITE" id="PS50885"/>
    </source>
</evidence>
<gene>
    <name evidence="17" type="primary">sasA_25</name>
    <name evidence="17" type="ORF">PAECIP111891_06753</name>
</gene>
<dbReference type="InterPro" id="IPR003660">
    <property type="entry name" value="HAMP_dom"/>
</dbReference>
<evidence type="ECO:0000256" key="7">
    <source>
        <dbReference type="ARBA" id="ARBA00022692"/>
    </source>
</evidence>
<dbReference type="EC" id="2.7.13.3" evidence="3"/>
<evidence type="ECO:0000256" key="3">
    <source>
        <dbReference type="ARBA" id="ARBA00012438"/>
    </source>
</evidence>
<evidence type="ECO:0000256" key="4">
    <source>
        <dbReference type="ARBA" id="ARBA00022475"/>
    </source>
</evidence>
<protein>
    <recommendedName>
        <fullName evidence="3">histidine kinase</fullName>
        <ecNumber evidence="3">2.7.13.3</ecNumber>
    </recommendedName>
</protein>
<dbReference type="InterPro" id="IPR050398">
    <property type="entry name" value="HssS/ArlS-like"/>
</dbReference>
<dbReference type="SMART" id="SM00387">
    <property type="entry name" value="HATPase_c"/>
    <property type="match status" value="1"/>
</dbReference>
<evidence type="ECO:0000256" key="2">
    <source>
        <dbReference type="ARBA" id="ARBA00004651"/>
    </source>
</evidence>
<dbReference type="Gene3D" id="3.30.565.10">
    <property type="entry name" value="Histidine kinase-like ATPase, C-terminal domain"/>
    <property type="match status" value="1"/>
</dbReference>
<dbReference type="SMART" id="SM00388">
    <property type="entry name" value="HisKA"/>
    <property type="match status" value="1"/>
</dbReference>
<evidence type="ECO:0000256" key="9">
    <source>
        <dbReference type="ARBA" id="ARBA00022777"/>
    </source>
</evidence>
<keyword evidence="11 14" id="KW-1133">Transmembrane helix</keyword>
<dbReference type="CDD" id="cd00075">
    <property type="entry name" value="HATPase"/>
    <property type="match status" value="1"/>
</dbReference>
<dbReference type="PROSITE" id="PS50109">
    <property type="entry name" value="HIS_KIN"/>
    <property type="match status" value="1"/>
</dbReference>
<proteinExistence type="predicted"/>
<sequence length="478" mass="54262">MSTSSPERKTLLQYWTTRYVITLIIGLIVIGASSFYFLEFKSTQKNEDIGRALTEEIPTHMQVRNGRIEMGPVHFWNDFLIKKREATGVEFMTFVVDPNGRPIFSEPNLVPPEVKVVLREQTTMQMAEGVPQPISLQGNATSYFVKKIQSTEGSTVGYLYIVLIPSEIFKVPNYKKIVYVMFVVVFILGWGILYLLTRRLIKPLQDVVNATKQIKNGSYQVELNPAIKEKEIFELQESFSEMAKQLNQLDYLRNKLLAGVTHELKTPVTSISGLVQAVRDDVVTGEDAKHFLNLCFKETQHLQRMIEDLLEFNSYAVGAIKVTQEQTHLNLFIEEIIQQWSLTDKDPDIQVDFRSENPSVYIMTDGVRLKQVIVNVLNNAKAAMGDKGKIQIHLYEGQNSVNIDISDTGTGIPESEQAYIFESFFRGELKQTHVRGMGLGLSLCRNIMKELDGNIELKESSPRGTKFTISLKFVEAIS</sequence>
<dbReference type="InterPro" id="IPR036097">
    <property type="entry name" value="HisK_dim/P_sf"/>
</dbReference>
<organism evidence="17 18">
    <name type="scientific">Paenibacillus allorhizoplanae</name>
    <dbReference type="NCBI Taxonomy" id="2905648"/>
    <lineage>
        <taxon>Bacteria</taxon>
        <taxon>Bacillati</taxon>
        <taxon>Bacillota</taxon>
        <taxon>Bacilli</taxon>
        <taxon>Bacillales</taxon>
        <taxon>Paenibacillaceae</taxon>
        <taxon>Paenibacillus</taxon>
    </lineage>
</organism>
<evidence type="ECO:0000313" key="17">
    <source>
        <dbReference type="EMBL" id="CAH1230864.1"/>
    </source>
</evidence>
<dbReference type="InterPro" id="IPR004358">
    <property type="entry name" value="Sig_transdc_His_kin-like_C"/>
</dbReference>
<keyword evidence="12" id="KW-0902">Two-component regulatory system</keyword>
<dbReference type="CDD" id="cd00082">
    <property type="entry name" value="HisKA"/>
    <property type="match status" value="1"/>
</dbReference>
<keyword evidence="9" id="KW-0418">Kinase</keyword>
<evidence type="ECO:0000256" key="14">
    <source>
        <dbReference type="SAM" id="Phobius"/>
    </source>
</evidence>
<keyword evidence="18" id="KW-1185">Reference proteome</keyword>
<evidence type="ECO:0000256" key="13">
    <source>
        <dbReference type="ARBA" id="ARBA00023136"/>
    </source>
</evidence>
<feature type="transmembrane region" description="Helical" evidence="14">
    <location>
        <begin position="177"/>
        <end position="196"/>
    </location>
</feature>
<dbReference type="EMBL" id="CAKMMW010000039">
    <property type="protein sequence ID" value="CAH1230864.1"/>
    <property type="molecule type" value="Genomic_DNA"/>
</dbReference>
<dbReference type="InterPro" id="IPR003661">
    <property type="entry name" value="HisK_dim/P_dom"/>
</dbReference>
<evidence type="ECO:0000256" key="12">
    <source>
        <dbReference type="ARBA" id="ARBA00023012"/>
    </source>
</evidence>
<keyword evidence="5" id="KW-0597">Phosphoprotein</keyword>
<dbReference type="SUPFAM" id="SSF55874">
    <property type="entry name" value="ATPase domain of HSP90 chaperone/DNA topoisomerase II/histidine kinase"/>
    <property type="match status" value="1"/>
</dbReference>
<dbReference type="PROSITE" id="PS50885">
    <property type="entry name" value="HAMP"/>
    <property type="match status" value="1"/>
</dbReference>
<dbReference type="SMART" id="SM00304">
    <property type="entry name" value="HAMP"/>
    <property type="match status" value="1"/>
</dbReference>
<dbReference type="PRINTS" id="PR00344">
    <property type="entry name" value="BCTRLSENSOR"/>
</dbReference>
<evidence type="ECO:0000256" key="10">
    <source>
        <dbReference type="ARBA" id="ARBA00022840"/>
    </source>
</evidence>
<dbReference type="InterPro" id="IPR036890">
    <property type="entry name" value="HATPase_C_sf"/>
</dbReference>
<feature type="domain" description="HAMP" evidence="16">
    <location>
        <begin position="198"/>
        <end position="251"/>
    </location>
</feature>
<comment type="caution">
    <text evidence="17">The sequence shown here is derived from an EMBL/GenBank/DDBJ whole genome shotgun (WGS) entry which is preliminary data.</text>
</comment>
<reference evidence="17" key="1">
    <citation type="submission" date="2022-01" db="EMBL/GenBank/DDBJ databases">
        <authorList>
            <person name="Criscuolo A."/>
        </authorList>
    </citation>
    <scope>NUCLEOTIDE SEQUENCE</scope>
    <source>
        <strain evidence="17">CIP111891</strain>
    </source>
</reference>
<evidence type="ECO:0000259" key="15">
    <source>
        <dbReference type="PROSITE" id="PS50109"/>
    </source>
</evidence>
<evidence type="ECO:0000256" key="1">
    <source>
        <dbReference type="ARBA" id="ARBA00000085"/>
    </source>
</evidence>
<feature type="domain" description="Histidine kinase" evidence="15">
    <location>
        <begin position="259"/>
        <end position="475"/>
    </location>
</feature>
<evidence type="ECO:0000256" key="5">
    <source>
        <dbReference type="ARBA" id="ARBA00022553"/>
    </source>
</evidence>
<dbReference type="Pfam" id="PF00512">
    <property type="entry name" value="HisKA"/>
    <property type="match status" value="1"/>
</dbReference>
<dbReference type="Gene3D" id="1.10.287.130">
    <property type="match status" value="1"/>
</dbReference>
<dbReference type="CDD" id="cd06225">
    <property type="entry name" value="HAMP"/>
    <property type="match status" value="1"/>
</dbReference>
<name>A0ABM9D0Y4_9BACL</name>
<evidence type="ECO:0000256" key="6">
    <source>
        <dbReference type="ARBA" id="ARBA00022679"/>
    </source>
</evidence>
<comment type="catalytic activity">
    <reaction evidence="1">
        <text>ATP + protein L-histidine = ADP + protein N-phospho-L-histidine.</text>
        <dbReference type="EC" id="2.7.13.3"/>
    </reaction>
</comment>
<comment type="subcellular location">
    <subcellularLocation>
        <location evidence="2">Cell membrane</location>
        <topology evidence="2">Multi-pass membrane protein</topology>
    </subcellularLocation>
</comment>
<dbReference type="GO" id="GO:0016740">
    <property type="term" value="F:transferase activity"/>
    <property type="evidence" value="ECO:0007669"/>
    <property type="project" value="UniProtKB-KW"/>
</dbReference>
<evidence type="ECO:0000256" key="8">
    <source>
        <dbReference type="ARBA" id="ARBA00022741"/>
    </source>
</evidence>
<dbReference type="InterPro" id="IPR003594">
    <property type="entry name" value="HATPase_dom"/>
</dbReference>
<keyword evidence="4" id="KW-1003">Cell membrane</keyword>
<keyword evidence="10" id="KW-0067">ATP-binding</keyword>
<dbReference type="PANTHER" id="PTHR45528">
    <property type="entry name" value="SENSOR HISTIDINE KINASE CPXA"/>
    <property type="match status" value="1"/>
</dbReference>
<dbReference type="InterPro" id="IPR005467">
    <property type="entry name" value="His_kinase_dom"/>
</dbReference>
<dbReference type="Pfam" id="PF00672">
    <property type="entry name" value="HAMP"/>
    <property type="match status" value="1"/>
</dbReference>
<evidence type="ECO:0000256" key="11">
    <source>
        <dbReference type="ARBA" id="ARBA00022989"/>
    </source>
</evidence>
<dbReference type="Pfam" id="PF02518">
    <property type="entry name" value="HATPase_c"/>
    <property type="match status" value="1"/>
</dbReference>
<keyword evidence="8" id="KW-0547">Nucleotide-binding</keyword>
<dbReference type="SUPFAM" id="SSF158472">
    <property type="entry name" value="HAMP domain-like"/>
    <property type="match status" value="1"/>
</dbReference>
<evidence type="ECO:0000313" key="18">
    <source>
        <dbReference type="Proteomes" id="UP000838821"/>
    </source>
</evidence>
<keyword evidence="7 14" id="KW-0812">Transmembrane</keyword>
<dbReference type="PANTHER" id="PTHR45528:SF1">
    <property type="entry name" value="SENSOR HISTIDINE KINASE CPXA"/>
    <property type="match status" value="1"/>
</dbReference>
<dbReference type="RefSeq" id="WP_236293140.1">
    <property type="nucleotide sequence ID" value="NZ_CAKMMW010000039.1"/>
</dbReference>
<dbReference type="SUPFAM" id="SSF47384">
    <property type="entry name" value="Homodimeric domain of signal transducing histidine kinase"/>
    <property type="match status" value="1"/>
</dbReference>
<keyword evidence="6 17" id="KW-0808">Transferase</keyword>
<accession>A0ABM9D0Y4</accession>
<dbReference type="Proteomes" id="UP000838821">
    <property type="component" value="Unassembled WGS sequence"/>
</dbReference>
<keyword evidence="13 14" id="KW-0472">Membrane</keyword>
<dbReference type="Gene3D" id="6.10.340.10">
    <property type="match status" value="1"/>
</dbReference>